<dbReference type="InterPro" id="IPR036388">
    <property type="entry name" value="WH-like_DNA-bd_sf"/>
</dbReference>
<keyword evidence="3" id="KW-0238">DNA-binding</keyword>
<dbReference type="Pfam" id="PF00126">
    <property type="entry name" value="HTH_1"/>
    <property type="match status" value="1"/>
</dbReference>
<dbReference type="Gene3D" id="3.40.190.10">
    <property type="entry name" value="Periplasmic binding protein-like II"/>
    <property type="match status" value="2"/>
</dbReference>
<evidence type="ECO:0000256" key="4">
    <source>
        <dbReference type="ARBA" id="ARBA00023163"/>
    </source>
</evidence>
<dbReference type="Gene3D" id="1.10.10.10">
    <property type="entry name" value="Winged helix-like DNA-binding domain superfamily/Winged helix DNA-binding domain"/>
    <property type="match status" value="1"/>
</dbReference>
<dbReference type="PANTHER" id="PTHR30537:SF74">
    <property type="entry name" value="HTH-TYPE TRANSCRIPTIONAL REGULATOR TRPI"/>
    <property type="match status" value="1"/>
</dbReference>
<dbReference type="InterPro" id="IPR005119">
    <property type="entry name" value="LysR_subst-bd"/>
</dbReference>
<dbReference type="InterPro" id="IPR000847">
    <property type="entry name" value="LysR_HTH_N"/>
</dbReference>
<evidence type="ECO:0000313" key="7">
    <source>
        <dbReference type="Proteomes" id="UP001595721"/>
    </source>
</evidence>
<feature type="domain" description="HTH lysR-type" evidence="5">
    <location>
        <begin position="7"/>
        <end position="64"/>
    </location>
</feature>
<dbReference type="RefSeq" id="WP_377744410.1">
    <property type="nucleotide sequence ID" value="NZ_JBHRXJ010000007.1"/>
</dbReference>
<dbReference type="InterPro" id="IPR058163">
    <property type="entry name" value="LysR-type_TF_proteobact-type"/>
</dbReference>
<comment type="similarity">
    <text evidence="1">Belongs to the LysR transcriptional regulatory family.</text>
</comment>
<comment type="caution">
    <text evidence="6">The sequence shown here is derived from an EMBL/GenBank/DDBJ whole genome shotgun (WGS) entry which is preliminary data.</text>
</comment>
<dbReference type="SUPFAM" id="SSF46785">
    <property type="entry name" value="Winged helix' DNA-binding domain"/>
    <property type="match status" value="1"/>
</dbReference>
<dbReference type="Pfam" id="PF03466">
    <property type="entry name" value="LysR_substrate"/>
    <property type="match status" value="1"/>
</dbReference>
<evidence type="ECO:0000256" key="2">
    <source>
        <dbReference type="ARBA" id="ARBA00023015"/>
    </source>
</evidence>
<sequence length="308" mass="33867">MIMAALPPFADLLAFDAAARHGSFTRAARELNVTQPAISRRIAALEADLRLKLFDRATKPTRLTPEGRQLMETLRLSLSQIEATILELRRQSDSGRISISAAPGFLSFWLVPRLTALRSAFPDFEFSLMTGDQGSGEILSDIDIRFGDGNWPGRQSHIILSETVFAVCSPLFLASRTAPLEIATILEGPLLDLSDPLSRWYRWSTWLAALKQAPAGKLNTLEFDSYSTLVSAALAGHGIALCWSGLLDQYLETGSLLRISEHAAKSHRGYYVTTPMSTARNAKLARVTSWLIKESVTRDASSGAKQQF</sequence>
<dbReference type="PANTHER" id="PTHR30537">
    <property type="entry name" value="HTH-TYPE TRANSCRIPTIONAL REGULATOR"/>
    <property type="match status" value="1"/>
</dbReference>
<evidence type="ECO:0000256" key="3">
    <source>
        <dbReference type="ARBA" id="ARBA00023125"/>
    </source>
</evidence>
<evidence type="ECO:0000256" key="1">
    <source>
        <dbReference type="ARBA" id="ARBA00009437"/>
    </source>
</evidence>
<organism evidence="6 7">
    <name type="scientific">Paracoccus mangrovi</name>
    <dbReference type="NCBI Taxonomy" id="1715645"/>
    <lineage>
        <taxon>Bacteria</taxon>
        <taxon>Pseudomonadati</taxon>
        <taxon>Pseudomonadota</taxon>
        <taxon>Alphaproteobacteria</taxon>
        <taxon>Rhodobacterales</taxon>
        <taxon>Paracoccaceae</taxon>
        <taxon>Paracoccus</taxon>
    </lineage>
</organism>
<dbReference type="EMBL" id="JBHRXJ010000007">
    <property type="protein sequence ID" value="MFC3528643.1"/>
    <property type="molecule type" value="Genomic_DNA"/>
</dbReference>
<proteinExistence type="inferred from homology"/>
<dbReference type="SUPFAM" id="SSF53850">
    <property type="entry name" value="Periplasmic binding protein-like II"/>
    <property type="match status" value="1"/>
</dbReference>
<evidence type="ECO:0000313" key="6">
    <source>
        <dbReference type="EMBL" id="MFC3528643.1"/>
    </source>
</evidence>
<protein>
    <submittedName>
        <fullName evidence="6">LysR substrate-binding domain-containing protein</fullName>
    </submittedName>
</protein>
<dbReference type="PRINTS" id="PR00039">
    <property type="entry name" value="HTHLYSR"/>
</dbReference>
<reference evidence="7" key="1">
    <citation type="journal article" date="2019" name="Int. J. Syst. Evol. Microbiol.">
        <title>The Global Catalogue of Microorganisms (GCM) 10K type strain sequencing project: providing services to taxonomists for standard genome sequencing and annotation.</title>
        <authorList>
            <consortium name="The Broad Institute Genomics Platform"/>
            <consortium name="The Broad Institute Genome Sequencing Center for Infectious Disease"/>
            <person name="Wu L."/>
            <person name="Ma J."/>
        </authorList>
    </citation>
    <scope>NUCLEOTIDE SEQUENCE [LARGE SCALE GENOMIC DNA]</scope>
    <source>
        <strain evidence="7">KCTC 42899</strain>
    </source>
</reference>
<keyword evidence="2" id="KW-0805">Transcription regulation</keyword>
<gene>
    <name evidence="6" type="ORF">ACFOMH_10695</name>
</gene>
<dbReference type="InterPro" id="IPR036390">
    <property type="entry name" value="WH_DNA-bd_sf"/>
</dbReference>
<name>A0ABV7R532_9RHOB</name>
<accession>A0ABV7R532</accession>
<dbReference type="PROSITE" id="PS50931">
    <property type="entry name" value="HTH_LYSR"/>
    <property type="match status" value="1"/>
</dbReference>
<keyword evidence="7" id="KW-1185">Reference proteome</keyword>
<keyword evidence="4" id="KW-0804">Transcription</keyword>
<evidence type="ECO:0000259" key="5">
    <source>
        <dbReference type="PROSITE" id="PS50931"/>
    </source>
</evidence>
<dbReference type="Proteomes" id="UP001595721">
    <property type="component" value="Unassembled WGS sequence"/>
</dbReference>